<feature type="compositionally biased region" description="Basic residues" evidence="7">
    <location>
        <begin position="418"/>
        <end position="429"/>
    </location>
</feature>
<feature type="compositionally biased region" description="Basic residues" evidence="7">
    <location>
        <begin position="438"/>
        <end position="448"/>
    </location>
</feature>
<dbReference type="InterPro" id="IPR018289">
    <property type="entry name" value="MULE_transposase_dom"/>
</dbReference>
<evidence type="ECO:0000259" key="8">
    <source>
        <dbReference type="PROSITE" id="PS50966"/>
    </source>
</evidence>
<keyword evidence="6" id="KW-0539">Nucleus</keyword>
<keyword evidence="2 6" id="KW-0479">Metal-binding</keyword>
<dbReference type="InterPro" id="IPR006564">
    <property type="entry name" value="Znf_PMZ"/>
</dbReference>
<dbReference type="SMART" id="SM00575">
    <property type="entry name" value="ZnF_PMZ"/>
    <property type="match status" value="1"/>
</dbReference>
<dbReference type="InterPro" id="IPR007527">
    <property type="entry name" value="Znf_SWIM"/>
</dbReference>
<dbReference type="PANTHER" id="PTHR31669:SF283">
    <property type="entry name" value="PROTEIN FAR1-RELATED SEQUENCE"/>
    <property type="match status" value="1"/>
</dbReference>
<comment type="function">
    <text evidence="6">Putative transcription activator involved in regulating light control of development.</text>
</comment>
<dbReference type="PROSITE" id="PS50966">
    <property type="entry name" value="ZF_SWIM"/>
    <property type="match status" value="1"/>
</dbReference>
<evidence type="ECO:0000256" key="2">
    <source>
        <dbReference type="ARBA" id="ARBA00022723"/>
    </source>
</evidence>
<evidence type="ECO:0000256" key="4">
    <source>
        <dbReference type="ARBA" id="ARBA00022833"/>
    </source>
</evidence>
<feature type="domain" description="SWIM-type" evidence="8">
    <location>
        <begin position="269"/>
        <end position="305"/>
    </location>
</feature>
<gene>
    <name evidence="9" type="ORF">CEPIT_LOCUS17263</name>
</gene>
<dbReference type="EMBL" id="CAMAPF010000131">
    <property type="protein sequence ID" value="CAH9105566.1"/>
    <property type="molecule type" value="Genomic_DNA"/>
</dbReference>
<dbReference type="GO" id="GO:0008270">
    <property type="term" value="F:zinc ion binding"/>
    <property type="evidence" value="ECO:0007669"/>
    <property type="project" value="UniProtKB-UniRule"/>
</dbReference>
<proteinExistence type="inferred from homology"/>
<reference evidence="9" key="1">
    <citation type="submission" date="2022-07" db="EMBL/GenBank/DDBJ databases">
        <authorList>
            <person name="Macas J."/>
            <person name="Novak P."/>
            <person name="Neumann P."/>
        </authorList>
    </citation>
    <scope>NUCLEOTIDE SEQUENCE</scope>
</reference>
<sequence>MPFAPFVGVNHHGETILFGCGLISNEDTQTFVWLFKAWLDCMEGCAPNAIITDQDRAMQNAIQIVFPETRHCWCLWHIMRKLPEKMGGFADKDKIMFNIHDLVYDSQHHTEFEAGWQAMLHRFSLHHDEWLGVMYNERHRWVPCYLKPYFWAGMSTTQRSESVNAFFGEYVHSKTSLKQFVDQYGRAMRKKIENEFQADGLSLTKMIPCVTSFAIEKQVQRVYTIAKFKEFRTQLLDQLYCYVIPMMDGKTYEVKENRVINGFDKSWTFIVEYDVSTSKGMCSCHLFEFRGILCRHFLMVALRYNVKVLPDCYILPRWRRDIKRAYTRVKINYDGWITTVEQERFDRLCTTFETLANTIADDPEKCKSVMMWLERQLELHKPAPPYHSSICGVLTPLPVPDSGVHAEVPQQIKDPKSAKRKGAPKKNRLKGPLEKGKSKSKPNTHKKRSTMDNARQEYAGQGFAGQPYTGEGYGGEGFAGQPYTGEGFVGEGYHGQYDYGAVNNSMTLQYQDSLDLNLTLF</sequence>
<dbReference type="Pfam" id="PF04434">
    <property type="entry name" value="SWIM"/>
    <property type="match status" value="1"/>
</dbReference>
<evidence type="ECO:0000256" key="3">
    <source>
        <dbReference type="ARBA" id="ARBA00022771"/>
    </source>
</evidence>
<evidence type="ECO:0000313" key="10">
    <source>
        <dbReference type="Proteomes" id="UP001152523"/>
    </source>
</evidence>
<dbReference type="AlphaFoldDB" id="A0AAV0DP63"/>
<organism evidence="9 10">
    <name type="scientific">Cuscuta epithymum</name>
    <dbReference type="NCBI Taxonomy" id="186058"/>
    <lineage>
        <taxon>Eukaryota</taxon>
        <taxon>Viridiplantae</taxon>
        <taxon>Streptophyta</taxon>
        <taxon>Embryophyta</taxon>
        <taxon>Tracheophyta</taxon>
        <taxon>Spermatophyta</taxon>
        <taxon>Magnoliopsida</taxon>
        <taxon>eudicotyledons</taxon>
        <taxon>Gunneridae</taxon>
        <taxon>Pentapetalae</taxon>
        <taxon>asterids</taxon>
        <taxon>lamiids</taxon>
        <taxon>Solanales</taxon>
        <taxon>Convolvulaceae</taxon>
        <taxon>Cuscuteae</taxon>
        <taxon>Cuscuta</taxon>
        <taxon>Cuscuta subgen. Cuscuta</taxon>
    </lineage>
</organism>
<evidence type="ECO:0000256" key="6">
    <source>
        <dbReference type="RuleBase" id="RU367018"/>
    </source>
</evidence>
<evidence type="ECO:0000256" key="7">
    <source>
        <dbReference type="SAM" id="MobiDB-lite"/>
    </source>
</evidence>
<evidence type="ECO:0000313" key="9">
    <source>
        <dbReference type="EMBL" id="CAH9105566.1"/>
    </source>
</evidence>
<comment type="caution">
    <text evidence="9">The sequence shown here is derived from an EMBL/GenBank/DDBJ whole genome shotgun (WGS) entry which is preliminary data.</text>
</comment>
<evidence type="ECO:0000256" key="1">
    <source>
        <dbReference type="ARBA" id="ARBA00005889"/>
    </source>
</evidence>
<dbReference type="PANTHER" id="PTHR31669">
    <property type="entry name" value="PROTEIN FAR1-RELATED SEQUENCE 10-RELATED"/>
    <property type="match status" value="1"/>
</dbReference>
<dbReference type="Pfam" id="PF10551">
    <property type="entry name" value="MULE"/>
    <property type="match status" value="1"/>
</dbReference>
<dbReference type="InterPro" id="IPR031052">
    <property type="entry name" value="FHY3/FAR1"/>
</dbReference>
<keyword evidence="3 5" id="KW-0863">Zinc-finger</keyword>
<name>A0AAV0DP63_9ASTE</name>
<dbReference type="GO" id="GO:0005634">
    <property type="term" value="C:nucleus"/>
    <property type="evidence" value="ECO:0007669"/>
    <property type="project" value="UniProtKB-SubCell"/>
</dbReference>
<feature type="region of interest" description="Disordered" evidence="7">
    <location>
        <begin position="402"/>
        <end position="451"/>
    </location>
</feature>
<keyword evidence="4 6" id="KW-0862">Zinc</keyword>
<comment type="subcellular location">
    <subcellularLocation>
        <location evidence="6">Nucleus</location>
    </subcellularLocation>
</comment>
<dbReference type="GO" id="GO:0006355">
    <property type="term" value="P:regulation of DNA-templated transcription"/>
    <property type="evidence" value="ECO:0007669"/>
    <property type="project" value="UniProtKB-UniRule"/>
</dbReference>
<keyword evidence="10" id="KW-1185">Reference proteome</keyword>
<accession>A0AAV0DP63</accession>
<protein>
    <recommendedName>
        <fullName evidence="6">Protein FAR1-RELATED SEQUENCE</fullName>
    </recommendedName>
</protein>
<dbReference type="Proteomes" id="UP001152523">
    <property type="component" value="Unassembled WGS sequence"/>
</dbReference>
<comment type="similarity">
    <text evidence="1 6">Belongs to the FHY3/FAR1 family.</text>
</comment>
<evidence type="ECO:0000256" key="5">
    <source>
        <dbReference type="PROSITE-ProRule" id="PRU00325"/>
    </source>
</evidence>